<dbReference type="SUPFAM" id="SSF53448">
    <property type="entry name" value="Nucleotide-diphospho-sugar transferases"/>
    <property type="match status" value="1"/>
</dbReference>
<organism evidence="1 2">
    <name type="scientific">Vibrio aestuarianus</name>
    <dbReference type="NCBI Taxonomy" id="28171"/>
    <lineage>
        <taxon>Bacteria</taxon>
        <taxon>Pseudomonadati</taxon>
        <taxon>Pseudomonadota</taxon>
        <taxon>Gammaproteobacteria</taxon>
        <taxon>Vibrionales</taxon>
        <taxon>Vibrionaceae</taxon>
        <taxon>Vibrio</taxon>
    </lineage>
</organism>
<dbReference type="InterPro" id="IPR029044">
    <property type="entry name" value="Nucleotide-diphossugar_trans"/>
</dbReference>
<sequence length="256" mass="28891">MKENCSLQVAISCLNDGALRLSFLDDLDYLVVHQVTNNQDYSLFQSKLPDNVTYKQVFGAGLSKSRNLLLDEAHADFIWIMDDDVQIDSCAKQYLNRLIEQYSDCALISVSHAQTPLATPLNVKAKKLNRITAASVSSIDMLLQPKALQGVRFNENFGLGAKYPIGEEYIFICDLLRSGAKAIRCNYVCSYHPEASSGSDFFSTTNKLIAKREMFKTALGPYKGMFFYIAFLIKKFPILIRHGKFGVIWRSLLCRQ</sequence>
<gene>
    <name evidence="1" type="ORF">PYE51_11590</name>
</gene>
<dbReference type="Gene3D" id="3.90.550.10">
    <property type="entry name" value="Spore Coat Polysaccharide Biosynthesis Protein SpsA, Chain A"/>
    <property type="match status" value="1"/>
</dbReference>
<name>A0AAX3U1B2_9VIBR</name>
<dbReference type="AlphaFoldDB" id="A0AAX3U1B2"/>
<dbReference type="Proteomes" id="UP001239257">
    <property type="component" value="Chromosome 1"/>
</dbReference>
<evidence type="ECO:0000313" key="2">
    <source>
        <dbReference type="Proteomes" id="UP001239257"/>
    </source>
</evidence>
<dbReference type="RefSeq" id="WP_301064438.1">
    <property type="nucleotide sequence ID" value="NZ_CP118709.1"/>
</dbReference>
<reference evidence="1" key="1">
    <citation type="submission" date="2022-02" db="EMBL/GenBank/DDBJ databases">
        <title>Emergence and expansion in Europe of a Vibrio aestuarianus clonal complex pathogenic for oysters.</title>
        <authorList>
            <person name="Mesnil A."/>
            <person name="Travers M.-A."/>
        </authorList>
    </citation>
    <scope>NUCLEOTIDE SEQUENCE</scope>
    <source>
        <strain evidence="1">U29</strain>
    </source>
</reference>
<dbReference type="EMBL" id="CP118709">
    <property type="protein sequence ID" value="WGK81267.1"/>
    <property type="molecule type" value="Genomic_DNA"/>
</dbReference>
<evidence type="ECO:0000313" key="1">
    <source>
        <dbReference type="EMBL" id="WGK81267.1"/>
    </source>
</evidence>
<dbReference type="CDD" id="cd00761">
    <property type="entry name" value="Glyco_tranf_GTA_type"/>
    <property type="match status" value="1"/>
</dbReference>
<protein>
    <submittedName>
        <fullName evidence="1">Glycosyltransferase family A protein</fullName>
    </submittedName>
</protein>
<accession>A0AAX3U1B2</accession>
<proteinExistence type="predicted"/>